<dbReference type="Gene3D" id="3.30.760.10">
    <property type="entry name" value="RNA Cap, Translation Initiation Factor Eif4e"/>
    <property type="match status" value="1"/>
</dbReference>
<dbReference type="AlphaFoldDB" id="A0A316Z9Q2"/>
<name>A0A316Z9Q2_9BASI</name>
<evidence type="ECO:0000256" key="1">
    <source>
        <dbReference type="RuleBase" id="RU004374"/>
    </source>
</evidence>
<dbReference type="EMBL" id="KZ819294">
    <property type="protein sequence ID" value="PWN97728.1"/>
    <property type="molecule type" value="Genomic_DNA"/>
</dbReference>
<feature type="non-terminal residue" evidence="3">
    <location>
        <position position="281"/>
    </location>
</feature>
<dbReference type="InterPro" id="IPR023398">
    <property type="entry name" value="TIF_eIF4e-like"/>
</dbReference>
<dbReference type="Pfam" id="PF01652">
    <property type="entry name" value="IF4E"/>
    <property type="match status" value="1"/>
</dbReference>
<feature type="compositionally biased region" description="Basic and acidic residues" evidence="2">
    <location>
        <begin position="62"/>
        <end position="77"/>
    </location>
</feature>
<feature type="compositionally biased region" description="Basic and acidic residues" evidence="2">
    <location>
        <begin position="32"/>
        <end position="54"/>
    </location>
</feature>
<dbReference type="GO" id="GO:0000340">
    <property type="term" value="F:RNA 7-methylguanosine cap binding"/>
    <property type="evidence" value="ECO:0007669"/>
    <property type="project" value="TreeGrafter"/>
</dbReference>
<protein>
    <submittedName>
        <fullName evidence="3">Translation initiation factor eIF4e</fullName>
    </submittedName>
</protein>
<proteinExistence type="inferred from homology"/>
<evidence type="ECO:0000313" key="4">
    <source>
        <dbReference type="Proteomes" id="UP000245946"/>
    </source>
</evidence>
<dbReference type="GeneID" id="37267786"/>
<gene>
    <name evidence="3" type="ORF">FA09DRAFT_298291</name>
</gene>
<feature type="region of interest" description="Disordered" evidence="2">
    <location>
        <begin position="1"/>
        <end position="88"/>
    </location>
</feature>
<keyword evidence="1" id="KW-0694">RNA-binding</keyword>
<evidence type="ECO:0000256" key="2">
    <source>
        <dbReference type="SAM" id="MobiDB-lite"/>
    </source>
</evidence>
<dbReference type="PANTHER" id="PTHR11960">
    <property type="entry name" value="EUKARYOTIC TRANSLATION INITIATION FACTOR 4E RELATED"/>
    <property type="match status" value="1"/>
</dbReference>
<keyword evidence="1" id="KW-0648">Protein biosynthesis</keyword>
<dbReference type="SUPFAM" id="SSF55418">
    <property type="entry name" value="eIF4e-like"/>
    <property type="match status" value="1"/>
</dbReference>
<dbReference type="OrthoDB" id="590761at2759"/>
<comment type="similarity">
    <text evidence="1">Belongs to the eukaryotic initiation factor 4E family.</text>
</comment>
<dbReference type="STRING" id="58919.A0A316Z9Q2"/>
<evidence type="ECO:0000313" key="3">
    <source>
        <dbReference type="EMBL" id="PWN97728.1"/>
    </source>
</evidence>
<keyword evidence="1 3" id="KW-0396">Initiation factor</keyword>
<dbReference type="Proteomes" id="UP000245946">
    <property type="component" value="Unassembled WGS sequence"/>
</dbReference>
<dbReference type="RefSeq" id="XP_025598007.1">
    <property type="nucleotide sequence ID" value="XM_025740240.1"/>
</dbReference>
<dbReference type="InterPro" id="IPR001040">
    <property type="entry name" value="TIF_eIF_4E"/>
</dbReference>
<dbReference type="PANTHER" id="PTHR11960:SF73">
    <property type="entry name" value="TRANSLATION INITIATION FACTOR 4E, PUTATIVE-RELATED"/>
    <property type="match status" value="1"/>
</dbReference>
<accession>A0A316Z9Q2</accession>
<dbReference type="GO" id="GO:0016281">
    <property type="term" value="C:eukaryotic translation initiation factor 4F complex"/>
    <property type="evidence" value="ECO:0007669"/>
    <property type="project" value="TreeGrafter"/>
</dbReference>
<organism evidence="3 4">
    <name type="scientific">Tilletiopsis washingtonensis</name>
    <dbReference type="NCBI Taxonomy" id="58919"/>
    <lineage>
        <taxon>Eukaryota</taxon>
        <taxon>Fungi</taxon>
        <taxon>Dikarya</taxon>
        <taxon>Basidiomycota</taxon>
        <taxon>Ustilaginomycotina</taxon>
        <taxon>Exobasidiomycetes</taxon>
        <taxon>Entylomatales</taxon>
        <taxon>Entylomatales incertae sedis</taxon>
        <taxon>Tilletiopsis</taxon>
    </lineage>
</organism>
<reference evidence="3 4" key="1">
    <citation type="journal article" date="2018" name="Mol. Biol. Evol.">
        <title>Broad Genomic Sampling Reveals a Smut Pathogenic Ancestry of the Fungal Clade Ustilaginomycotina.</title>
        <authorList>
            <person name="Kijpornyongpan T."/>
            <person name="Mondo S.J."/>
            <person name="Barry K."/>
            <person name="Sandor L."/>
            <person name="Lee J."/>
            <person name="Lipzen A."/>
            <person name="Pangilinan J."/>
            <person name="LaButti K."/>
            <person name="Hainaut M."/>
            <person name="Henrissat B."/>
            <person name="Grigoriev I.V."/>
            <person name="Spatafora J.W."/>
            <person name="Aime M.C."/>
        </authorList>
    </citation>
    <scope>NUCLEOTIDE SEQUENCE [LARGE SCALE GENOMIC DNA]</scope>
    <source>
        <strain evidence="3 4">MCA 4186</strain>
    </source>
</reference>
<dbReference type="GO" id="GO:0003743">
    <property type="term" value="F:translation initiation factor activity"/>
    <property type="evidence" value="ECO:0007669"/>
    <property type="project" value="UniProtKB-KW"/>
</dbReference>
<keyword evidence="4" id="KW-1185">Reference proteome</keyword>
<sequence length="281" mass="30290">MSRKGLQSKTGAAKGEVESPTVETIDLPDVAEPAREGGLRAKVESAVEKVKEKVTGSAAPAKAEEAPKAETKAEAAKPDAAAPVKEKVKGHPLQHKWTLYFDSKSFNPSAAATTPQSGGAHTPDAAHAQSWEAALKLLGVYTTVESFMSIFATLRRPSQLERNSNYHLFKSGIKPMWEDPANANGGKWVLTLRNTSGALLDRSWMWLVLALIGEELDDGDTITGAVVSTRAKGDRIALWLRTKDDVELINRLGKKLVHLLDVEREPGVSLEFSFNSGGAPL</sequence>
<feature type="compositionally biased region" description="Polar residues" evidence="2">
    <location>
        <begin position="1"/>
        <end position="10"/>
    </location>
</feature>